<accession>T0CS09</accession>
<evidence type="ECO:0000313" key="1">
    <source>
        <dbReference type="EMBL" id="UNO47852.1"/>
    </source>
</evidence>
<dbReference type="SUPFAM" id="SSF56281">
    <property type="entry name" value="Metallo-hydrolase/oxidoreductase"/>
    <property type="match status" value="1"/>
</dbReference>
<dbReference type="InterPro" id="IPR050855">
    <property type="entry name" value="NDM-1-like"/>
</dbReference>
<dbReference type="Pfam" id="PF00753">
    <property type="entry name" value="Lactamase_B"/>
    <property type="match status" value="1"/>
</dbReference>
<dbReference type="Gene3D" id="3.60.15.10">
    <property type="entry name" value="Ribonuclease Z/Hydroxyacylglutathione hydrolase-like"/>
    <property type="match status" value="1"/>
</dbReference>
<proteinExistence type="predicted"/>
<dbReference type="eggNOG" id="COG0491">
    <property type="taxonomic scope" value="Bacteria"/>
</dbReference>
<dbReference type="AlphaFoldDB" id="T0CS09"/>
<dbReference type="KEGG" id="aaco:K1I37_14315"/>
<sequence>MEIAKNVHLLESTKGSYVYLVLGQEPVLIDTGMPKREAKMIAELATLGISINDIAHILLTHHDVDHIGNAHALQQQSQSTLWAPEKDVPYIHGDLPRHGIKRLIGKLVRVTTPKVDRVYQPGVKIGDIEVIETPGHTPGHVSFLYGDTLFAGDLVTSKNGKLAPSPKIMSWNSQAVSRSIDKLKSFQFDWVCPAHGEPVKRTSLFG</sequence>
<dbReference type="RefSeq" id="WP_021298284.1">
    <property type="nucleotide sequence ID" value="NZ_AURB01000182.1"/>
</dbReference>
<evidence type="ECO:0000313" key="2">
    <source>
        <dbReference type="Proteomes" id="UP000829401"/>
    </source>
</evidence>
<dbReference type="OrthoDB" id="9802248at2"/>
<dbReference type="STRING" id="1356854.N007_15575"/>
<protein>
    <submittedName>
        <fullName evidence="1">MBL fold metallo-hydrolase</fullName>
    </submittedName>
</protein>
<dbReference type="InterPro" id="IPR001279">
    <property type="entry name" value="Metallo-B-lactamas"/>
</dbReference>
<dbReference type="Proteomes" id="UP000829401">
    <property type="component" value="Chromosome"/>
</dbReference>
<dbReference type="SMART" id="SM00849">
    <property type="entry name" value="Lactamase_B"/>
    <property type="match status" value="1"/>
</dbReference>
<accession>A0A9E6ZFC0</accession>
<reference evidence="2" key="1">
    <citation type="journal article" date="2022" name="G3 (Bethesda)">
        <title>Unveiling the complete genome sequence of Alicyclobacillus acidoterrestris DSM 3922T, a taint-producing strain.</title>
        <authorList>
            <person name="Leonardo I.C."/>
            <person name="Barreto Crespo M.T."/>
            <person name="Gaspar F.B."/>
        </authorList>
    </citation>
    <scope>NUCLEOTIDE SEQUENCE [LARGE SCALE GENOMIC DNA]</scope>
    <source>
        <strain evidence="2">DSM 3922</strain>
    </source>
</reference>
<name>T0CS09_ALIAG</name>
<organism evidence="1 2">
    <name type="scientific">Alicyclobacillus acidoterrestris (strain ATCC 49025 / DSM 3922 / CIP 106132 / NCIMB 13137 / GD3B)</name>
    <dbReference type="NCBI Taxonomy" id="1356854"/>
    <lineage>
        <taxon>Bacteria</taxon>
        <taxon>Bacillati</taxon>
        <taxon>Bacillota</taxon>
        <taxon>Bacilli</taxon>
        <taxon>Bacillales</taxon>
        <taxon>Alicyclobacillaceae</taxon>
        <taxon>Alicyclobacillus</taxon>
    </lineage>
</organism>
<dbReference type="PANTHER" id="PTHR42951:SF17">
    <property type="entry name" value="METALLO-BETA-LACTAMASE DOMAIN-CONTAINING PROTEIN"/>
    <property type="match status" value="1"/>
</dbReference>
<gene>
    <name evidence="1" type="ORF">K1I37_14315</name>
</gene>
<dbReference type="InterPro" id="IPR036866">
    <property type="entry name" value="RibonucZ/Hydroxyglut_hydro"/>
</dbReference>
<keyword evidence="2" id="KW-1185">Reference proteome</keyword>
<dbReference type="PANTHER" id="PTHR42951">
    <property type="entry name" value="METALLO-BETA-LACTAMASE DOMAIN-CONTAINING"/>
    <property type="match status" value="1"/>
</dbReference>
<dbReference type="EMBL" id="CP080467">
    <property type="protein sequence ID" value="UNO47852.1"/>
    <property type="molecule type" value="Genomic_DNA"/>
</dbReference>
<dbReference type="CDD" id="cd07721">
    <property type="entry name" value="yflN-like_MBL-fold"/>
    <property type="match status" value="1"/>
</dbReference>